<dbReference type="PROSITE" id="PS50883">
    <property type="entry name" value="EAL"/>
    <property type="match status" value="1"/>
</dbReference>
<dbReference type="EMBL" id="JMPI01000057">
    <property type="protein sequence ID" value="KFC78568.1"/>
    <property type="molecule type" value="Genomic_DNA"/>
</dbReference>
<dbReference type="EC" id="4.6.-.-" evidence="4"/>
<organism evidence="4 5">
    <name type="scientific">Buttiauxella agrestis ATCC 33320</name>
    <dbReference type="NCBI Taxonomy" id="1006004"/>
    <lineage>
        <taxon>Bacteria</taxon>
        <taxon>Pseudomonadati</taxon>
        <taxon>Pseudomonadota</taxon>
        <taxon>Gammaproteobacteria</taxon>
        <taxon>Enterobacterales</taxon>
        <taxon>Enterobacteriaceae</taxon>
        <taxon>Buttiauxella</taxon>
    </lineage>
</organism>
<dbReference type="CDD" id="cd01949">
    <property type="entry name" value="GGDEF"/>
    <property type="match status" value="1"/>
</dbReference>
<feature type="domain" description="GGDEF" evidence="3">
    <location>
        <begin position="330"/>
        <end position="464"/>
    </location>
</feature>
<dbReference type="CDD" id="cd01948">
    <property type="entry name" value="EAL"/>
    <property type="match status" value="1"/>
</dbReference>
<dbReference type="RefSeq" id="WP_034498141.1">
    <property type="nucleotide sequence ID" value="NZ_JMPI01000057.1"/>
</dbReference>
<evidence type="ECO:0000256" key="1">
    <source>
        <dbReference type="SAM" id="Phobius"/>
    </source>
</evidence>
<dbReference type="SMART" id="SM00267">
    <property type="entry name" value="GGDEF"/>
    <property type="match status" value="1"/>
</dbReference>
<gene>
    <name evidence="4" type="ORF">GBAG_3344</name>
</gene>
<feature type="domain" description="EAL" evidence="2">
    <location>
        <begin position="473"/>
        <end position="722"/>
    </location>
</feature>
<keyword evidence="1" id="KW-1133">Transmembrane helix</keyword>
<dbReference type="SUPFAM" id="SSF55073">
    <property type="entry name" value="Nucleotide cyclase"/>
    <property type="match status" value="1"/>
</dbReference>
<dbReference type="Proteomes" id="UP000028653">
    <property type="component" value="Unassembled WGS sequence"/>
</dbReference>
<dbReference type="SMART" id="SM00052">
    <property type="entry name" value="EAL"/>
    <property type="match status" value="1"/>
</dbReference>
<protein>
    <submittedName>
        <fullName evidence="4">Diguanylate cyclase/phosphodiesterase</fullName>
        <ecNumber evidence="4">4.6.-.-</ecNumber>
    </submittedName>
</protein>
<dbReference type="AlphaFoldDB" id="A0A085G4C3"/>
<dbReference type="STRING" id="1006004.GBAG_3344"/>
<reference evidence="4 5" key="1">
    <citation type="submission" date="2014-05" db="EMBL/GenBank/DDBJ databases">
        <title>ATOL: Assembling a taxonomically balanced genome-scale reconstruction of the evolutionary history of the Enterobacteriaceae.</title>
        <authorList>
            <person name="Plunkett G.III."/>
            <person name="Neeno-Eckwall E.C."/>
            <person name="Glasner J.D."/>
            <person name="Perna N.T."/>
        </authorList>
    </citation>
    <scope>NUCLEOTIDE SEQUENCE [LARGE SCALE GENOMIC DNA]</scope>
    <source>
        <strain evidence="4 5">ATCC 33320</strain>
    </source>
</reference>
<dbReference type="InterPro" id="IPR035919">
    <property type="entry name" value="EAL_sf"/>
</dbReference>
<comment type="caution">
    <text evidence="4">The sequence shown here is derived from an EMBL/GenBank/DDBJ whole genome shotgun (WGS) entry which is preliminary data.</text>
</comment>
<dbReference type="PANTHER" id="PTHR44757">
    <property type="entry name" value="DIGUANYLATE CYCLASE DGCP"/>
    <property type="match status" value="1"/>
</dbReference>
<proteinExistence type="predicted"/>
<dbReference type="InterPro" id="IPR029787">
    <property type="entry name" value="Nucleotide_cyclase"/>
</dbReference>
<dbReference type="PANTHER" id="PTHR44757:SF2">
    <property type="entry name" value="BIOFILM ARCHITECTURE MAINTENANCE PROTEIN MBAA"/>
    <property type="match status" value="1"/>
</dbReference>
<dbReference type="Gene3D" id="3.30.70.270">
    <property type="match status" value="1"/>
</dbReference>
<dbReference type="SUPFAM" id="SSF158472">
    <property type="entry name" value="HAMP domain-like"/>
    <property type="match status" value="1"/>
</dbReference>
<dbReference type="GO" id="GO:0016829">
    <property type="term" value="F:lyase activity"/>
    <property type="evidence" value="ECO:0007669"/>
    <property type="project" value="UniProtKB-KW"/>
</dbReference>
<accession>A0A085G4C3</accession>
<dbReference type="InterPro" id="IPR043128">
    <property type="entry name" value="Rev_trsase/Diguanyl_cyclase"/>
</dbReference>
<feature type="transmembrane region" description="Helical" evidence="1">
    <location>
        <begin position="22"/>
        <end position="45"/>
    </location>
</feature>
<dbReference type="InterPro" id="IPR000160">
    <property type="entry name" value="GGDEF_dom"/>
</dbReference>
<evidence type="ECO:0000259" key="3">
    <source>
        <dbReference type="PROSITE" id="PS50887"/>
    </source>
</evidence>
<evidence type="ECO:0000313" key="4">
    <source>
        <dbReference type="EMBL" id="KFC78568.1"/>
    </source>
</evidence>
<dbReference type="Pfam" id="PF00990">
    <property type="entry name" value="GGDEF"/>
    <property type="match status" value="1"/>
</dbReference>
<dbReference type="eggNOG" id="COG5001">
    <property type="taxonomic scope" value="Bacteria"/>
</dbReference>
<keyword evidence="5" id="KW-1185">Reference proteome</keyword>
<sequence length="731" mass="80973">MAKSFFSLKSVKGWHHSIAGKITQFLLAGILIAFGAGACAGWGLIDSFSYQQWVHQAEANAQIITYIVRNVYTNVAVGTSSTGQITRIVSEHKIGDPDSVIQTGYNPVDVLALAAVQTRNPTWLFLYTPEKGFQGISNNSESTEEKISFKGQRATDALGNYYIGFASINGQDCFISAVPILTPSGEILGSLVSSIGNKKQLYAAYDAMLKKTLIILALILLGTLALVTLFMRRLFRPVPLLINSLTRIAHEQTDLITPYLDQDDEIGKLAAAIEKLRIAMVERDYLQRMQDMSQKMEYMAHHDSLTGFPNRASFSQALDKCIREMNQNGQSFNLLLIDLDNFKPVNDTFGHSAGDEVLIGVAQRLSLLLGPMDFAARLGGDEFAILQSVREDNCQEAGALSQKIVRALSIPFTYGSHSFAISCSVGIVTAPSQGNSATTLMINADLALYASKHSGRGCYHFFEDGMMMKHTNSVFVNQEIINGIDNNEFVLHYQPIIDLENETVCGYESLIRWNHPTKGLIFPDYFINIAEESGLIIRLGEWIIRQSCMAAAKWPESTKVAVNISAYQLHGPGLIDIIVDALKQSGLAANRLEIEVTESEKLDQSIALPVFRKIREMGISIAMDDLGTGYAALDYLLIYPFTRIKIARTLIMKLEQESASQYLVVMLIQFAQKYGMSVTAEGVETEQQRTILRRISCQNVQGYYYSRPLPEKDLEPTFGNKVIDGEICDVC</sequence>
<keyword evidence="1" id="KW-0812">Transmembrane</keyword>
<name>A0A085G4C3_9ENTR</name>
<keyword evidence="4" id="KW-0456">Lyase</keyword>
<dbReference type="Gene3D" id="6.10.340.10">
    <property type="match status" value="1"/>
</dbReference>
<dbReference type="PROSITE" id="PS50887">
    <property type="entry name" value="GGDEF"/>
    <property type="match status" value="1"/>
</dbReference>
<dbReference type="Gene3D" id="3.20.20.450">
    <property type="entry name" value="EAL domain"/>
    <property type="match status" value="1"/>
</dbReference>
<dbReference type="OrthoDB" id="9804951at2"/>
<evidence type="ECO:0000313" key="5">
    <source>
        <dbReference type="Proteomes" id="UP000028653"/>
    </source>
</evidence>
<dbReference type="InterPro" id="IPR001633">
    <property type="entry name" value="EAL_dom"/>
</dbReference>
<evidence type="ECO:0000259" key="2">
    <source>
        <dbReference type="PROSITE" id="PS50883"/>
    </source>
</evidence>
<dbReference type="InterPro" id="IPR052155">
    <property type="entry name" value="Biofilm_reg_signaling"/>
</dbReference>
<feature type="transmembrane region" description="Helical" evidence="1">
    <location>
        <begin position="213"/>
        <end position="235"/>
    </location>
</feature>
<dbReference type="NCBIfam" id="TIGR00254">
    <property type="entry name" value="GGDEF"/>
    <property type="match status" value="1"/>
</dbReference>
<dbReference type="Pfam" id="PF00563">
    <property type="entry name" value="EAL"/>
    <property type="match status" value="1"/>
</dbReference>
<dbReference type="SUPFAM" id="SSF141868">
    <property type="entry name" value="EAL domain-like"/>
    <property type="match status" value="1"/>
</dbReference>
<keyword evidence="1" id="KW-0472">Membrane</keyword>